<evidence type="ECO:0000259" key="3">
    <source>
        <dbReference type="Pfam" id="PF12872"/>
    </source>
</evidence>
<comment type="caution">
    <text evidence="4">The sequence shown here is derived from an EMBL/GenBank/DDBJ whole genome shotgun (WGS) entry which is preliminary data.</text>
</comment>
<dbReference type="InterPro" id="IPR025605">
    <property type="entry name" value="OST-HTH/LOTUS_dom"/>
</dbReference>
<evidence type="ECO:0000313" key="4">
    <source>
        <dbReference type="EMBL" id="ETO12780.1"/>
    </source>
</evidence>
<dbReference type="InterPro" id="IPR041966">
    <property type="entry name" value="LOTUS-like"/>
</dbReference>
<dbReference type="Proteomes" id="UP000023152">
    <property type="component" value="Unassembled WGS sequence"/>
</dbReference>
<sequence length="559" mass="63190">MHRLKMDELKWKVMKIWNNSEGGEKDKTDENGSPNVENGNGKLKGDKALSVSDFENEFARRYKASLDPKLYGFNFMYQLLQSMSDVLDMPPPPQLQSDGDTPFFSQLPAGTRSSKCSDSSPSGASANVNVNANTNTNTNTNASANVNVNANTNANANANANINANANTRTNSMNAIERKGYPRNLGTSTDVSNVKIAPINTNSMNSLMQRKDPIGANGSATVHMFSNGFMPTTPKYASVQLNNNTKFPIAMPPLPMYSGIIPQTSDMEAPWSTLESVWPFQSIPTQQSQQHQPQQQQVLLPSFSNLGTFSNRSLENFSTGMNKPPTNPTFDTLILYCIYNTYMYTYIIKTIVYVLPMFVYVRVYACIIQPPVKWKPIWNTRKALWLIFKQEYEFTLLHCSTALTCNTFPPRAIWSVACFAMLLFLFVCFVVCFSFLVFKLLDIDPQQVVQSKGIFCFYSFLFIIRDGSEGNRGVKKHLRDVMILVVASVEFFIQNYFYFIFRFLFVCLNWRVSLALIHVVITLATFNFGESISQCSLLYLLYFRSVFKKNVSAKKNQMT</sequence>
<gene>
    <name evidence="4" type="ORF">RFI_24596</name>
</gene>
<evidence type="ECO:0000256" key="2">
    <source>
        <dbReference type="SAM" id="Phobius"/>
    </source>
</evidence>
<dbReference type="Pfam" id="PF12872">
    <property type="entry name" value="OST-HTH"/>
    <property type="match status" value="1"/>
</dbReference>
<feature type="compositionally biased region" description="Polar residues" evidence="1">
    <location>
        <begin position="111"/>
        <end position="123"/>
    </location>
</feature>
<keyword evidence="2" id="KW-0812">Transmembrane</keyword>
<feature type="transmembrane region" description="Helical" evidence="2">
    <location>
        <begin position="481"/>
        <end position="501"/>
    </location>
</feature>
<dbReference type="EMBL" id="ASPP01021082">
    <property type="protein sequence ID" value="ETO12780.1"/>
    <property type="molecule type" value="Genomic_DNA"/>
</dbReference>
<feature type="compositionally biased region" description="Low complexity" evidence="1">
    <location>
        <begin position="124"/>
        <end position="137"/>
    </location>
</feature>
<keyword evidence="2" id="KW-0472">Membrane</keyword>
<feature type="transmembrane region" description="Helical" evidence="2">
    <location>
        <begin position="513"/>
        <end position="542"/>
    </location>
</feature>
<protein>
    <recommendedName>
        <fullName evidence="3">HTH OST-type domain-containing protein</fullName>
    </recommendedName>
</protein>
<accession>X6MI94</accession>
<organism evidence="4 5">
    <name type="scientific">Reticulomyxa filosa</name>
    <dbReference type="NCBI Taxonomy" id="46433"/>
    <lineage>
        <taxon>Eukaryota</taxon>
        <taxon>Sar</taxon>
        <taxon>Rhizaria</taxon>
        <taxon>Retaria</taxon>
        <taxon>Foraminifera</taxon>
        <taxon>Monothalamids</taxon>
        <taxon>Reticulomyxidae</taxon>
        <taxon>Reticulomyxa</taxon>
    </lineage>
</organism>
<proteinExistence type="predicted"/>
<keyword evidence="2" id="KW-1133">Transmembrane helix</keyword>
<feature type="transmembrane region" description="Helical" evidence="2">
    <location>
        <begin position="412"/>
        <end position="438"/>
    </location>
</feature>
<feature type="region of interest" description="Disordered" evidence="1">
    <location>
        <begin position="20"/>
        <end position="46"/>
    </location>
</feature>
<keyword evidence="5" id="KW-1185">Reference proteome</keyword>
<dbReference type="AlphaFoldDB" id="X6MI94"/>
<reference evidence="4 5" key="1">
    <citation type="journal article" date="2013" name="Curr. Biol.">
        <title>The Genome of the Foraminiferan Reticulomyxa filosa.</title>
        <authorList>
            <person name="Glockner G."/>
            <person name="Hulsmann N."/>
            <person name="Schleicher M."/>
            <person name="Noegel A.A."/>
            <person name="Eichinger L."/>
            <person name="Gallinger C."/>
            <person name="Pawlowski J."/>
            <person name="Sierra R."/>
            <person name="Euteneuer U."/>
            <person name="Pillet L."/>
            <person name="Moustafa A."/>
            <person name="Platzer M."/>
            <person name="Groth M."/>
            <person name="Szafranski K."/>
            <person name="Schliwa M."/>
        </authorList>
    </citation>
    <scope>NUCLEOTIDE SEQUENCE [LARGE SCALE GENOMIC DNA]</scope>
</reference>
<name>X6MI94_RETFI</name>
<evidence type="ECO:0000256" key="1">
    <source>
        <dbReference type="SAM" id="MobiDB-lite"/>
    </source>
</evidence>
<feature type="region of interest" description="Disordered" evidence="1">
    <location>
        <begin position="108"/>
        <end position="137"/>
    </location>
</feature>
<evidence type="ECO:0000313" key="5">
    <source>
        <dbReference type="Proteomes" id="UP000023152"/>
    </source>
</evidence>
<dbReference type="Gene3D" id="3.30.420.610">
    <property type="entry name" value="LOTUS domain-like"/>
    <property type="match status" value="1"/>
</dbReference>
<feature type="domain" description="HTH OST-type" evidence="3">
    <location>
        <begin position="48"/>
        <end position="88"/>
    </location>
</feature>